<keyword evidence="5" id="KW-1185">Reference proteome</keyword>
<evidence type="ECO:0000313" key="5">
    <source>
        <dbReference type="Proteomes" id="UP001295794"/>
    </source>
</evidence>
<comment type="caution">
    <text evidence="4">The sequence shown here is derived from an EMBL/GenBank/DDBJ whole genome shotgun (WGS) entry which is preliminary data.</text>
</comment>
<evidence type="ECO:0000256" key="1">
    <source>
        <dbReference type="SAM" id="Phobius"/>
    </source>
</evidence>
<feature type="transmembrane region" description="Helical" evidence="1">
    <location>
        <begin position="29"/>
        <end position="50"/>
    </location>
</feature>
<dbReference type="InterPro" id="IPR042106">
    <property type="entry name" value="Nuo/plastoQ_OxRdtase_6_NuoJ"/>
</dbReference>
<name>A0AAD2HE39_9AGAR</name>
<evidence type="ECO:0000313" key="3">
    <source>
        <dbReference type="EMBL" id="CAK5273253.1"/>
    </source>
</evidence>
<keyword evidence="1" id="KW-0472">Membrane</keyword>
<reference evidence="4" key="1">
    <citation type="submission" date="2023-11" db="EMBL/GenBank/DDBJ databases">
        <authorList>
            <person name="De Vega J J."/>
            <person name="De Vega J J."/>
        </authorList>
    </citation>
    <scope>NUCLEOTIDE SEQUENCE</scope>
</reference>
<feature type="transmembrane region" description="Helical" evidence="1">
    <location>
        <begin position="88"/>
        <end position="105"/>
    </location>
</feature>
<dbReference type="Pfam" id="PF00499">
    <property type="entry name" value="Oxidored_q3"/>
    <property type="match status" value="1"/>
</dbReference>
<protein>
    <recommendedName>
        <fullName evidence="6">NADH-ubiquinone oxidoreductase chain 6</fullName>
    </recommendedName>
</protein>
<organism evidence="4 5">
    <name type="scientific">Mycena citricolor</name>
    <dbReference type="NCBI Taxonomy" id="2018698"/>
    <lineage>
        <taxon>Eukaryota</taxon>
        <taxon>Fungi</taxon>
        <taxon>Dikarya</taxon>
        <taxon>Basidiomycota</taxon>
        <taxon>Agaricomycotina</taxon>
        <taxon>Agaricomycetes</taxon>
        <taxon>Agaricomycetidae</taxon>
        <taxon>Agaricales</taxon>
        <taxon>Marasmiineae</taxon>
        <taxon>Mycenaceae</taxon>
        <taxon>Mycena</taxon>
    </lineage>
</organism>
<dbReference type="PANTHER" id="PTHR33269">
    <property type="entry name" value="NADH-UBIQUINONE OXIDOREDUCTASE CHAIN 6"/>
    <property type="match status" value="1"/>
</dbReference>
<keyword evidence="1" id="KW-0812">Transmembrane</keyword>
<dbReference type="GO" id="GO:0008137">
    <property type="term" value="F:NADH dehydrogenase (ubiquinone) activity"/>
    <property type="evidence" value="ECO:0007669"/>
    <property type="project" value="InterPro"/>
</dbReference>
<dbReference type="InterPro" id="IPR001457">
    <property type="entry name" value="NADH_UbQ/plastoQ_OxRdtase_su6"/>
</dbReference>
<dbReference type="EMBL" id="CAVNYO010000245">
    <property type="protein sequence ID" value="CAK5273253.1"/>
    <property type="molecule type" value="Genomic_DNA"/>
</dbReference>
<dbReference type="AlphaFoldDB" id="A0AAD2HE39"/>
<dbReference type="Gene3D" id="1.20.120.1200">
    <property type="entry name" value="NADH-ubiquinone/plastoquinone oxidoreductase chain 6, subunit NuoJ"/>
    <property type="match status" value="1"/>
</dbReference>
<evidence type="ECO:0000313" key="4">
    <source>
        <dbReference type="EMBL" id="CAK5273256.1"/>
    </source>
</evidence>
<accession>A0AAD2HE39</accession>
<feature type="transmembrane region" description="Helical" evidence="1">
    <location>
        <begin position="57"/>
        <end position="76"/>
    </location>
</feature>
<proteinExistence type="predicted"/>
<sequence length="106" mass="11682">MKTITQFLLAFGILFTSFSIISLGNSPVLAVVFLIATFVLSAIYLLLVGISFIGISYIILYVGAIAVLFLFVIMMLNLKDKDLVEPTSVSLNNSIYSFIIVIFLHI</sequence>
<evidence type="ECO:0000313" key="2">
    <source>
        <dbReference type="EMBL" id="CAK5273077.1"/>
    </source>
</evidence>
<gene>
    <name evidence="2" type="ORF">MYCIT1_LOCUS19221</name>
    <name evidence="3" type="ORF">MYCIT1_LOCUS19569</name>
    <name evidence="4" type="ORF">MYCIT1_LOCUS19575</name>
</gene>
<keyword evidence="1" id="KW-1133">Transmembrane helix</keyword>
<evidence type="ECO:0008006" key="6">
    <source>
        <dbReference type="Google" id="ProtNLM"/>
    </source>
</evidence>
<dbReference type="PANTHER" id="PTHR33269:SF17">
    <property type="entry name" value="NADH-UBIQUINONE OXIDOREDUCTASE CHAIN 6"/>
    <property type="match status" value="1"/>
</dbReference>
<dbReference type="Proteomes" id="UP001295794">
    <property type="component" value="Unassembled WGS sequence"/>
</dbReference>
<dbReference type="EMBL" id="CAVNYO010000249">
    <property type="protein sequence ID" value="CAK5273256.1"/>
    <property type="molecule type" value="Genomic_DNA"/>
</dbReference>
<dbReference type="EMBL" id="CAVNYO010000196">
    <property type="protein sequence ID" value="CAK5273077.1"/>
    <property type="molecule type" value="Genomic_DNA"/>
</dbReference>